<dbReference type="AlphaFoldDB" id="A0A9J6RLS9"/>
<evidence type="ECO:0000313" key="2">
    <source>
        <dbReference type="EMBL" id="MCZ0865467.1"/>
    </source>
</evidence>
<organism evidence="2 3">
    <name type="scientific">Dasania phycosphaerae</name>
    <dbReference type="NCBI Taxonomy" id="2950436"/>
    <lineage>
        <taxon>Bacteria</taxon>
        <taxon>Pseudomonadati</taxon>
        <taxon>Pseudomonadota</taxon>
        <taxon>Gammaproteobacteria</taxon>
        <taxon>Cellvibrionales</taxon>
        <taxon>Spongiibacteraceae</taxon>
        <taxon>Dasania</taxon>
    </lineage>
</organism>
<dbReference type="RefSeq" id="WP_258331615.1">
    <property type="nucleotide sequence ID" value="NZ_JAPTGG010000007.1"/>
</dbReference>
<gene>
    <name evidence="2" type="ORF">O0V09_09660</name>
</gene>
<dbReference type="EMBL" id="JAPTGG010000007">
    <property type="protein sequence ID" value="MCZ0865467.1"/>
    <property type="molecule type" value="Genomic_DNA"/>
</dbReference>
<dbReference type="SUPFAM" id="SSF52821">
    <property type="entry name" value="Rhodanese/Cell cycle control phosphatase"/>
    <property type="match status" value="1"/>
</dbReference>
<sequence length="137" mass="15094">MALFVEFLGQQWMLASAVLVCFVLLMKYESQKGGASLSPQQMINKVNKEQAVVIDLRDKAEFKAGHIVDAINIPSSSFATRLGELEPYRDRPIVLVCKMGQHSGAAGKQLSAAGFEQVFRLSGGMMEWKSMQLPEVS</sequence>
<name>A0A9J6RLS9_9GAMM</name>
<dbReference type="PANTHER" id="PTHR43031">
    <property type="entry name" value="FAD-DEPENDENT OXIDOREDUCTASE"/>
    <property type="match status" value="1"/>
</dbReference>
<evidence type="ECO:0000313" key="3">
    <source>
        <dbReference type="Proteomes" id="UP001069090"/>
    </source>
</evidence>
<reference evidence="2 3" key="1">
    <citation type="submission" date="2022-12" db="EMBL/GenBank/DDBJ databases">
        <title>Dasania phycosphaerae sp. nov., isolated from particulate material of the south coast of Korea.</title>
        <authorList>
            <person name="Jiang Y."/>
        </authorList>
    </citation>
    <scope>NUCLEOTIDE SEQUENCE [LARGE SCALE GENOMIC DNA]</scope>
    <source>
        <strain evidence="2 3">GY-19</strain>
    </source>
</reference>
<dbReference type="Pfam" id="PF00581">
    <property type="entry name" value="Rhodanese"/>
    <property type="match status" value="1"/>
</dbReference>
<accession>A0A9J6RLS9</accession>
<dbReference type="PROSITE" id="PS50206">
    <property type="entry name" value="RHODANESE_3"/>
    <property type="match status" value="1"/>
</dbReference>
<dbReference type="InterPro" id="IPR001763">
    <property type="entry name" value="Rhodanese-like_dom"/>
</dbReference>
<dbReference type="InterPro" id="IPR036873">
    <property type="entry name" value="Rhodanese-like_dom_sf"/>
</dbReference>
<keyword evidence="3" id="KW-1185">Reference proteome</keyword>
<proteinExistence type="predicted"/>
<dbReference type="CDD" id="cd00158">
    <property type="entry name" value="RHOD"/>
    <property type="match status" value="1"/>
</dbReference>
<feature type="domain" description="Rhodanese" evidence="1">
    <location>
        <begin position="47"/>
        <end position="137"/>
    </location>
</feature>
<dbReference type="Gene3D" id="3.40.250.10">
    <property type="entry name" value="Rhodanese-like domain"/>
    <property type="match status" value="1"/>
</dbReference>
<evidence type="ECO:0000259" key="1">
    <source>
        <dbReference type="PROSITE" id="PS50206"/>
    </source>
</evidence>
<dbReference type="PANTHER" id="PTHR43031:SF18">
    <property type="entry name" value="RHODANESE-RELATED SULFURTRANSFERASES"/>
    <property type="match status" value="1"/>
</dbReference>
<dbReference type="SMART" id="SM00450">
    <property type="entry name" value="RHOD"/>
    <property type="match status" value="1"/>
</dbReference>
<comment type="caution">
    <text evidence="2">The sequence shown here is derived from an EMBL/GenBank/DDBJ whole genome shotgun (WGS) entry which is preliminary data.</text>
</comment>
<dbReference type="InterPro" id="IPR050229">
    <property type="entry name" value="GlpE_sulfurtransferase"/>
</dbReference>
<dbReference type="Proteomes" id="UP001069090">
    <property type="component" value="Unassembled WGS sequence"/>
</dbReference>
<protein>
    <submittedName>
        <fullName evidence="2">Rhodanese-like domain-containing protein</fullName>
    </submittedName>
</protein>